<keyword evidence="5" id="KW-1185">Reference proteome</keyword>
<dbReference type="InterPro" id="IPR038475">
    <property type="entry name" value="RecG_C_sf"/>
</dbReference>
<dbReference type="Proteomes" id="UP001060368">
    <property type="component" value="Chromosome"/>
</dbReference>
<organism evidence="4 5">
    <name type="scientific">Methanoplanus endosymbiosus</name>
    <dbReference type="NCBI Taxonomy" id="33865"/>
    <lineage>
        <taxon>Archaea</taxon>
        <taxon>Methanobacteriati</taxon>
        <taxon>Methanobacteriota</taxon>
        <taxon>Stenosarchaea group</taxon>
        <taxon>Methanomicrobia</taxon>
        <taxon>Methanomicrobiales</taxon>
        <taxon>Methanomicrobiaceae</taxon>
        <taxon>Methanoplanus</taxon>
    </lineage>
</organism>
<dbReference type="InterPro" id="IPR007421">
    <property type="entry name" value="Schlafen_AlbA_2_dom"/>
</dbReference>
<proteinExistence type="predicted"/>
<name>A0A9E7TKC7_9EURY</name>
<reference evidence="4" key="1">
    <citation type="submission" date="2022-04" db="EMBL/GenBank/DDBJ databases">
        <title>Complete genome of Methanoplanus endosymbiosus DSM 3599.</title>
        <authorList>
            <person name="Chen S.-C."/>
            <person name="You Y.-T."/>
            <person name="Zhou Y.-Z."/>
            <person name="Lai M.-C."/>
        </authorList>
    </citation>
    <scope>NUCLEOTIDE SEQUENCE</scope>
    <source>
        <strain evidence="4">DSM 3599</strain>
    </source>
</reference>
<dbReference type="PANTHER" id="PTHR30595">
    <property type="entry name" value="GLPR-RELATED TRANSCRIPTIONAL REPRESSOR"/>
    <property type="match status" value="1"/>
</dbReference>
<dbReference type="GeneID" id="74308922"/>
<evidence type="ECO:0000259" key="2">
    <source>
        <dbReference type="Pfam" id="PF04326"/>
    </source>
</evidence>
<dbReference type="Gene3D" id="3.30.950.30">
    <property type="entry name" value="Schlafen, AAA domain"/>
    <property type="match status" value="1"/>
</dbReference>
<dbReference type="RefSeq" id="WP_257742653.1">
    <property type="nucleotide sequence ID" value="NZ_CP096115.1"/>
</dbReference>
<dbReference type="Pfam" id="PF13749">
    <property type="entry name" value="HATPase_c_4"/>
    <property type="match status" value="1"/>
</dbReference>
<evidence type="ECO:0000256" key="1">
    <source>
        <dbReference type="SAM" id="MobiDB-lite"/>
    </source>
</evidence>
<dbReference type="AlphaFoldDB" id="A0A9E7TKC7"/>
<dbReference type="KEGG" id="mend:L6E24_14415"/>
<gene>
    <name evidence="4" type="ORF">L6E24_14415</name>
</gene>
<feature type="compositionally biased region" description="Basic residues" evidence="1">
    <location>
        <begin position="467"/>
        <end position="476"/>
    </location>
</feature>
<evidence type="ECO:0000313" key="4">
    <source>
        <dbReference type="EMBL" id="UUX92505.1"/>
    </source>
</evidence>
<dbReference type="EMBL" id="CP096115">
    <property type="protein sequence ID" value="UUX92505.1"/>
    <property type="molecule type" value="Genomic_DNA"/>
</dbReference>
<dbReference type="PANTHER" id="PTHR30595:SF6">
    <property type="entry name" value="SCHLAFEN ALBA-2 DOMAIN-CONTAINING PROTEIN"/>
    <property type="match status" value="1"/>
</dbReference>
<evidence type="ECO:0000259" key="3">
    <source>
        <dbReference type="Pfam" id="PF21247"/>
    </source>
</evidence>
<evidence type="ECO:0000313" key="5">
    <source>
        <dbReference type="Proteomes" id="UP001060368"/>
    </source>
</evidence>
<protein>
    <submittedName>
        <fullName evidence="4">DNA binding domain-containing protein</fullName>
    </submittedName>
</protein>
<feature type="domain" description="Schlafen AlbA-2" evidence="2">
    <location>
        <begin position="14"/>
        <end position="117"/>
    </location>
</feature>
<accession>A0A9E7TKC7</accession>
<dbReference type="Gene3D" id="3.30.565.60">
    <property type="match status" value="1"/>
</dbReference>
<sequence length="490" mass="55496">MKNADLDILLQEGEGSMLEYKENLNSSLARELVAFANTAGGKILLGVRDDSTVKGIPDTNELRARIQDIALKCDPSVKILIERVGEVTAIIVKESNAKPVQCSDGFFWRQGSVSQKLSREEIRSFFQQNEAIRFDLSVTPRFSYPEDFDPDKFHDWLSKSSITKSGAVEDILVNIEAAERSGGRMLFRNAGVLFFAKKPRHFFNQAYITCILFKGTSKVHILDRKDFDGGIVADIEDSLHFIERNTRVEYIIEKLRREEIPQYPMAAIREAITNAVMHRDWFIEGANVFVEIFSDRIEVSSPGDLPRGMHPEDLGHKSVRRNPLIADILHRIFYIEKAGTGIRRMREGAVSLGYPEPDFKNGNFFTATFYPVKEKTSQKGFPSDIAGLSQQVPGKYPASTPQAPHKHPASTRQAVQILNKALYEPKSRGELQETLGLKDREHFRKTYLEPLIAEGLLELTIPDKPRSPKQKYRTTTKGRAFTEITSRYGQ</sequence>
<feature type="region of interest" description="Disordered" evidence="1">
    <location>
        <begin position="463"/>
        <end position="490"/>
    </location>
</feature>
<feature type="domain" description="Filamentation induced by cAMP protein Fic-like C-terminal" evidence="3">
    <location>
        <begin position="415"/>
        <end position="475"/>
    </location>
</feature>
<dbReference type="InterPro" id="IPR049514">
    <property type="entry name" value="Fic-like_C"/>
</dbReference>
<dbReference type="Pfam" id="PF04326">
    <property type="entry name" value="SLFN_AlbA_2"/>
    <property type="match status" value="1"/>
</dbReference>
<dbReference type="InterPro" id="IPR038461">
    <property type="entry name" value="Schlafen_AlbA_2_dom_sf"/>
</dbReference>
<dbReference type="Pfam" id="PF21247">
    <property type="entry name" value="Fic-like_C"/>
    <property type="match status" value="1"/>
</dbReference>
<feature type="compositionally biased region" description="Polar residues" evidence="1">
    <location>
        <begin position="477"/>
        <end position="490"/>
    </location>
</feature>